<organism evidence="1 2">
    <name type="scientific">Nocardia jiangxiensis</name>
    <dbReference type="NCBI Taxonomy" id="282685"/>
    <lineage>
        <taxon>Bacteria</taxon>
        <taxon>Bacillati</taxon>
        <taxon>Actinomycetota</taxon>
        <taxon>Actinomycetes</taxon>
        <taxon>Mycobacteriales</taxon>
        <taxon>Nocardiaceae</taxon>
        <taxon>Nocardia</taxon>
    </lineage>
</organism>
<accession>A0ABW6S5G4</accession>
<name>A0ABW6S5G4_9NOCA</name>
<dbReference type="RefSeq" id="WP_281033059.1">
    <property type="nucleotide sequence ID" value="NZ_JBIAQY010000010.1"/>
</dbReference>
<protein>
    <submittedName>
        <fullName evidence="1">Uncharacterized protein</fullName>
    </submittedName>
</protein>
<gene>
    <name evidence="1" type="ORF">ACFYXQ_27580</name>
</gene>
<dbReference type="Proteomes" id="UP001601992">
    <property type="component" value="Unassembled WGS sequence"/>
</dbReference>
<reference evidence="1 2" key="1">
    <citation type="submission" date="2024-10" db="EMBL/GenBank/DDBJ databases">
        <title>The Natural Products Discovery Center: Release of the First 8490 Sequenced Strains for Exploring Actinobacteria Biosynthetic Diversity.</title>
        <authorList>
            <person name="Kalkreuter E."/>
            <person name="Kautsar S.A."/>
            <person name="Yang D."/>
            <person name="Bader C.D."/>
            <person name="Teijaro C.N."/>
            <person name="Fluegel L."/>
            <person name="Davis C.M."/>
            <person name="Simpson J.R."/>
            <person name="Lauterbach L."/>
            <person name="Steele A.D."/>
            <person name="Gui C."/>
            <person name="Meng S."/>
            <person name="Li G."/>
            <person name="Viehrig K."/>
            <person name="Ye F."/>
            <person name="Su P."/>
            <person name="Kiefer A.F."/>
            <person name="Nichols A."/>
            <person name="Cepeda A.J."/>
            <person name="Yan W."/>
            <person name="Fan B."/>
            <person name="Jiang Y."/>
            <person name="Adhikari A."/>
            <person name="Zheng C.-J."/>
            <person name="Schuster L."/>
            <person name="Cowan T.M."/>
            <person name="Smanski M.J."/>
            <person name="Chevrette M.G."/>
            <person name="De Carvalho L.P.S."/>
            <person name="Shen B."/>
        </authorList>
    </citation>
    <scope>NUCLEOTIDE SEQUENCE [LARGE SCALE GENOMIC DNA]</scope>
    <source>
        <strain evidence="1 2">NPDC002593</strain>
    </source>
</reference>
<evidence type="ECO:0000313" key="1">
    <source>
        <dbReference type="EMBL" id="MFF3571547.1"/>
    </source>
</evidence>
<comment type="caution">
    <text evidence="1">The sequence shown here is derived from an EMBL/GenBank/DDBJ whole genome shotgun (WGS) entry which is preliminary data.</text>
</comment>
<proteinExistence type="predicted"/>
<sequence length="44" mass="4488">MIRRAGAGPAAAQPGLLGRPALALLIAAAIDRAVTAARHRKDKT</sequence>
<keyword evidence="2" id="KW-1185">Reference proteome</keyword>
<evidence type="ECO:0000313" key="2">
    <source>
        <dbReference type="Proteomes" id="UP001601992"/>
    </source>
</evidence>
<dbReference type="EMBL" id="JBIAQY010000010">
    <property type="protein sequence ID" value="MFF3571547.1"/>
    <property type="molecule type" value="Genomic_DNA"/>
</dbReference>